<dbReference type="RefSeq" id="WP_387895128.1">
    <property type="nucleotide sequence ID" value="NZ_JBIAPK010000003.1"/>
</dbReference>
<comment type="caution">
    <text evidence="2">The sequence shown here is derived from an EMBL/GenBank/DDBJ whole genome shotgun (WGS) entry which is preliminary data.</text>
</comment>
<evidence type="ECO:0000313" key="2">
    <source>
        <dbReference type="EMBL" id="MFF3339227.1"/>
    </source>
</evidence>
<evidence type="ECO:0008006" key="4">
    <source>
        <dbReference type="Google" id="ProtNLM"/>
    </source>
</evidence>
<feature type="compositionally biased region" description="Basic residues" evidence="1">
    <location>
        <begin position="1"/>
        <end position="11"/>
    </location>
</feature>
<reference evidence="2 3" key="1">
    <citation type="submission" date="2024-10" db="EMBL/GenBank/DDBJ databases">
        <title>The Natural Products Discovery Center: Release of the First 8490 Sequenced Strains for Exploring Actinobacteria Biosynthetic Diversity.</title>
        <authorList>
            <person name="Kalkreuter E."/>
            <person name="Kautsar S.A."/>
            <person name="Yang D."/>
            <person name="Bader C.D."/>
            <person name="Teijaro C.N."/>
            <person name="Fluegel L."/>
            <person name="Davis C.M."/>
            <person name="Simpson J.R."/>
            <person name="Lauterbach L."/>
            <person name="Steele A.D."/>
            <person name="Gui C."/>
            <person name="Meng S."/>
            <person name="Li G."/>
            <person name="Viehrig K."/>
            <person name="Ye F."/>
            <person name="Su P."/>
            <person name="Kiefer A.F."/>
            <person name="Nichols A."/>
            <person name="Cepeda A.J."/>
            <person name="Yan W."/>
            <person name="Fan B."/>
            <person name="Jiang Y."/>
            <person name="Adhikari A."/>
            <person name="Zheng C.-J."/>
            <person name="Schuster L."/>
            <person name="Cowan T.M."/>
            <person name="Smanski M.J."/>
            <person name="Chevrette M.G."/>
            <person name="De Carvalho L.P.S."/>
            <person name="Shen B."/>
        </authorList>
    </citation>
    <scope>NUCLEOTIDE SEQUENCE [LARGE SCALE GENOMIC DNA]</scope>
    <source>
        <strain evidence="2 3">NPDC003029</strain>
    </source>
</reference>
<name>A0ABW6RF50_9ACTN</name>
<protein>
    <recommendedName>
        <fullName evidence="4">MarR family transcriptional regulator</fullName>
    </recommendedName>
</protein>
<accession>A0ABW6RF50</accession>
<evidence type="ECO:0000313" key="3">
    <source>
        <dbReference type="Proteomes" id="UP001601976"/>
    </source>
</evidence>
<gene>
    <name evidence="2" type="ORF">ACFYWW_10925</name>
</gene>
<feature type="region of interest" description="Disordered" evidence="1">
    <location>
        <begin position="1"/>
        <end position="27"/>
    </location>
</feature>
<dbReference type="EMBL" id="JBIAPK010000003">
    <property type="protein sequence ID" value="MFF3339227.1"/>
    <property type="molecule type" value="Genomic_DNA"/>
</dbReference>
<evidence type="ECO:0000256" key="1">
    <source>
        <dbReference type="SAM" id="MobiDB-lite"/>
    </source>
</evidence>
<sequence>MRRGAHLRSTGKRPAGPTSGRASGKENAIAGLRELAAELSEEGTDEARRLLRAVERNLNNLT</sequence>
<keyword evidence="3" id="KW-1185">Reference proteome</keyword>
<proteinExistence type="predicted"/>
<organism evidence="2 3">
    <name type="scientific">Streptomyces flavidovirens</name>
    <dbReference type="NCBI Taxonomy" id="67298"/>
    <lineage>
        <taxon>Bacteria</taxon>
        <taxon>Bacillati</taxon>
        <taxon>Actinomycetota</taxon>
        <taxon>Actinomycetes</taxon>
        <taxon>Kitasatosporales</taxon>
        <taxon>Streptomycetaceae</taxon>
        <taxon>Streptomyces</taxon>
    </lineage>
</organism>
<dbReference type="Proteomes" id="UP001601976">
    <property type="component" value="Unassembled WGS sequence"/>
</dbReference>